<evidence type="ECO:0000259" key="9">
    <source>
        <dbReference type="Pfam" id="PF01699"/>
    </source>
</evidence>
<evidence type="ECO:0000256" key="8">
    <source>
        <dbReference type="SAM" id="Phobius"/>
    </source>
</evidence>
<feature type="region of interest" description="Disordered" evidence="7">
    <location>
        <begin position="389"/>
        <end position="446"/>
    </location>
</feature>
<organism evidence="10 11">
    <name type="scientific">Scleroderma citrinum Foug A</name>
    <dbReference type="NCBI Taxonomy" id="1036808"/>
    <lineage>
        <taxon>Eukaryota</taxon>
        <taxon>Fungi</taxon>
        <taxon>Dikarya</taxon>
        <taxon>Basidiomycota</taxon>
        <taxon>Agaricomycotina</taxon>
        <taxon>Agaricomycetes</taxon>
        <taxon>Agaricomycetidae</taxon>
        <taxon>Boletales</taxon>
        <taxon>Sclerodermatineae</taxon>
        <taxon>Sclerodermataceae</taxon>
        <taxon>Scleroderma</taxon>
    </lineage>
</organism>
<dbReference type="Gene3D" id="1.20.1420.30">
    <property type="entry name" value="NCX, central ion-binding region"/>
    <property type="match status" value="1"/>
</dbReference>
<dbReference type="InterPro" id="IPR051359">
    <property type="entry name" value="CaCA_antiporter"/>
</dbReference>
<feature type="compositionally biased region" description="Low complexity" evidence="7">
    <location>
        <begin position="422"/>
        <end position="434"/>
    </location>
</feature>
<evidence type="ECO:0000313" key="11">
    <source>
        <dbReference type="Proteomes" id="UP000053989"/>
    </source>
</evidence>
<dbReference type="PANTHER" id="PTHR12266">
    <property type="entry name" value="NA+/CA2+ K+ INDEPENDENT EXCHANGER"/>
    <property type="match status" value="1"/>
</dbReference>
<feature type="transmembrane region" description="Helical" evidence="8">
    <location>
        <begin position="187"/>
        <end position="208"/>
    </location>
</feature>
<feature type="transmembrane region" description="Helical" evidence="8">
    <location>
        <begin position="228"/>
        <end position="247"/>
    </location>
</feature>
<dbReference type="AlphaFoldDB" id="A0A0C3EJD1"/>
<reference evidence="10 11" key="1">
    <citation type="submission" date="2014-04" db="EMBL/GenBank/DDBJ databases">
        <authorList>
            <consortium name="DOE Joint Genome Institute"/>
            <person name="Kuo A."/>
            <person name="Kohler A."/>
            <person name="Nagy L.G."/>
            <person name="Floudas D."/>
            <person name="Copeland A."/>
            <person name="Barry K.W."/>
            <person name="Cichocki N."/>
            <person name="Veneault-Fourrey C."/>
            <person name="LaButti K."/>
            <person name="Lindquist E.A."/>
            <person name="Lipzen A."/>
            <person name="Lundell T."/>
            <person name="Morin E."/>
            <person name="Murat C."/>
            <person name="Sun H."/>
            <person name="Tunlid A."/>
            <person name="Henrissat B."/>
            <person name="Grigoriev I.V."/>
            <person name="Hibbett D.S."/>
            <person name="Martin F."/>
            <person name="Nordberg H.P."/>
            <person name="Cantor M.N."/>
            <person name="Hua S.X."/>
        </authorList>
    </citation>
    <scope>NUCLEOTIDE SEQUENCE [LARGE SCALE GENOMIC DNA]</scope>
    <source>
        <strain evidence="10 11">Foug A</strain>
    </source>
</reference>
<dbReference type="GO" id="GO:0016020">
    <property type="term" value="C:membrane"/>
    <property type="evidence" value="ECO:0007669"/>
    <property type="project" value="UniProtKB-SubCell"/>
</dbReference>
<comment type="similarity">
    <text evidence="2">Belongs to the Ca(2+):cation antiporter (CaCA) (TC 2.A.19) family.</text>
</comment>
<feature type="transmembrane region" description="Helical" evidence="8">
    <location>
        <begin position="523"/>
        <end position="546"/>
    </location>
</feature>
<dbReference type="InParanoid" id="A0A0C3EJD1"/>
<dbReference type="HOGENOM" id="CLU_004979_2_1_1"/>
<dbReference type="EMBL" id="KN822009">
    <property type="protein sequence ID" value="KIM68354.1"/>
    <property type="molecule type" value="Genomic_DNA"/>
</dbReference>
<evidence type="ECO:0000256" key="3">
    <source>
        <dbReference type="ARBA" id="ARBA00022448"/>
    </source>
</evidence>
<evidence type="ECO:0000256" key="5">
    <source>
        <dbReference type="ARBA" id="ARBA00022989"/>
    </source>
</evidence>
<dbReference type="GO" id="GO:0008324">
    <property type="term" value="F:monoatomic cation transmembrane transporter activity"/>
    <property type="evidence" value="ECO:0007669"/>
    <property type="project" value="TreeGrafter"/>
</dbReference>
<reference evidence="11" key="2">
    <citation type="submission" date="2015-01" db="EMBL/GenBank/DDBJ databases">
        <title>Evolutionary Origins and Diversification of the Mycorrhizal Mutualists.</title>
        <authorList>
            <consortium name="DOE Joint Genome Institute"/>
            <consortium name="Mycorrhizal Genomics Consortium"/>
            <person name="Kohler A."/>
            <person name="Kuo A."/>
            <person name="Nagy L.G."/>
            <person name="Floudas D."/>
            <person name="Copeland A."/>
            <person name="Barry K.W."/>
            <person name="Cichocki N."/>
            <person name="Veneault-Fourrey C."/>
            <person name="LaButti K."/>
            <person name="Lindquist E.A."/>
            <person name="Lipzen A."/>
            <person name="Lundell T."/>
            <person name="Morin E."/>
            <person name="Murat C."/>
            <person name="Riley R."/>
            <person name="Ohm R."/>
            <person name="Sun H."/>
            <person name="Tunlid A."/>
            <person name="Henrissat B."/>
            <person name="Grigoriev I.V."/>
            <person name="Hibbett D.S."/>
            <person name="Martin F."/>
        </authorList>
    </citation>
    <scope>NUCLEOTIDE SEQUENCE [LARGE SCALE GENOMIC DNA]</scope>
    <source>
        <strain evidence="11">Foug A</strain>
    </source>
</reference>
<sequence length="639" mass="70254">MRIASCTLEASSTRRLDVIWPGSRLPPLSFSNVLQKRQSLSSRLSLHPMHPLVSEQRSAPSTLTFEHSKCRPLEYQAQSTSQCTHVQQECPVSDTVLSIPYLQIYFCSDSSIRPFVFSALLLWLFFLFSTLGISASDFFTPNLATIAQFLGLDENVAGVTFLAFGNASPDVYGTFSAMRADSGSLAIGELLGAATFIVSCVIGSIAPLESTPSHSSATDGQIQSWESGMLILLYVCYACTVIVGSWWERRMERKRRVEALIRADQSNESPMQPYTDEEPYRDELPHSAGSPSSSDTLTVPLDSPRPVRAQAASDLNPPKITVQTHLQHPPKSSRTPSPINTPAHLTQMPSFSLVGALEFRDVVASLQNQAAGSSLNIFDSPAAPYAGGHYHRHLRHSGSRTPPSLTGADHEEEQLGTGLDMPLSDRSPRLLRSSIGEDREREESRLPSVLEEGMFLRSPLSAPTIPSISHTPASPVLSDASTDVERYVPLTKGQRIYHVLARTYYILFPSLHHFGSKTLLGKIAALLAAPAVMALTLTLPVVVMPYGNDGGHEEKMARHRHHHHSSPQSARLVEFEEEGVERALIAEEAMQEDLHEMEFNKWLMAAQCVFGSLFCAVVLFSGCWLRELVDCADCMRDGV</sequence>
<keyword evidence="4 8" id="KW-0812">Transmembrane</keyword>
<protein>
    <recommendedName>
        <fullName evidence="9">Sodium/calcium exchanger membrane region domain-containing protein</fullName>
    </recommendedName>
</protein>
<evidence type="ECO:0000256" key="2">
    <source>
        <dbReference type="ARBA" id="ARBA00008170"/>
    </source>
</evidence>
<dbReference type="STRING" id="1036808.A0A0C3EJD1"/>
<proteinExistence type="inferred from homology"/>
<dbReference type="GO" id="GO:0006874">
    <property type="term" value="P:intracellular calcium ion homeostasis"/>
    <property type="evidence" value="ECO:0007669"/>
    <property type="project" value="TreeGrafter"/>
</dbReference>
<keyword evidence="11" id="KW-1185">Reference proteome</keyword>
<evidence type="ECO:0000256" key="7">
    <source>
        <dbReference type="SAM" id="MobiDB-lite"/>
    </source>
</evidence>
<keyword evidence="3" id="KW-0813">Transport</keyword>
<dbReference type="PANTHER" id="PTHR12266:SF0">
    <property type="entry name" value="MITOCHONDRIAL SODIUM_CALCIUM EXCHANGER PROTEIN"/>
    <property type="match status" value="1"/>
</dbReference>
<feature type="compositionally biased region" description="Basic and acidic residues" evidence="7">
    <location>
        <begin position="435"/>
        <end position="445"/>
    </location>
</feature>
<evidence type="ECO:0000256" key="6">
    <source>
        <dbReference type="ARBA" id="ARBA00023136"/>
    </source>
</evidence>
<feature type="compositionally biased region" description="Basic residues" evidence="7">
    <location>
        <begin position="389"/>
        <end position="398"/>
    </location>
</feature>
<gene>
    <name evidence="10" type="ORF">SCLCIDRAFT_20262</name>
</gene>
<name>A0A0C3EJD1_9AGAM</name>
<feature type="transmembrane region" description="Helical" evidence="8">
    <location>
        <begin position="115"/>
        <end position="136"/>
    </location>
</feature>
<dbReference type="Proteomes" id="UP000053989">
    <property type="component" value="Unassembled WGS sequence"/>
</dbReference>
<evidence type="ECO:0000256" key="1">
    <source>
        <dbReference type="ARBA" id="ARBA00004141"/>
    </source>
</evidence>
<dbReference type="Pfam" id="PF01699">
    <property type="entry name" value="Na_Ca_ex"/>
    <property type="match status" value="1"/>
</dbReference>
<feature type="domain" description="Sodium/calcium exchanger membrane region" evidence="9">
    <location>
        <begin position="121"/>
        <end position="240"/>
    </location>
</feature>
<feature type="compositionally biased region" description="Polar residues" evidence="7">
    <location>
        <begin position="321"/>
        <end position="339"/>
    </location>
</feature>
<dbReference type="InterPro" id="IPR044880">
    <property type="entry name" value="NCX_ion-bd_dom_sf"/>
</dbReference>
<dbReference type="FunCoup" id="A0A0C3EJD1">
    <property type="interactions" value="54"/>
</dbReference>
<feature type="transmembrane region" description="Helical" evidence="8">
    <location>
        <begin position="602"/>
        <end position="625"/>
    </location>
</feature>
<feature type="region of interest" description="Disordered" evidence="7">
    <location>
        <begin position="264"/>
        <end position="339"/>
    </location>
</feature>
<keyword evidence="6 8" id="KW-0472">Membrane</keyword>
<accession>A0A0C3EJD1</accession>
<dbReference type="InterPro" id="IPR004837">
    <property type="entry name" value="NaCa_Exmemb"/>
</dbReference>
<keyword evidence="5 8" id="KW-1133">Transmembrane helix</keyword>
<dbReference type="OrthoDB" id="407410at2759"/>
<evidence type="ECO:0000256" key="4">
    <source>
        <dbReference type="ARBA" id="ARBA00022692"/>
    </source>
</evidence>
<evidence type="ECO:0000313" key="10">
    <source>
        <dbReference type="EMBL" id="KIM68354.1"/>
    </source>
</evidence>
<comment type="subcellular location">
    <subcellularLocation>
        <location evidence="1">Membrane</location>
        <topology evidence="1">Multi-pass membrane protein</topology>
    </subcellularLocation>
</comment>